<name>C4ZGG9_AGARV</name>
<dbReference type="KEGG" id="ere:EUBREC_1004"/>
<dbReference type="STRING" id="515619.EUBREC_1004"/>
<gene>
    <name evidence="1" type="ordered locus">EUBREC_1004</name>
</gene>
<dbReference type="HOGENOM" id="CLU_120388_0_1_9"/>
<protein>
    <recommendedName>
        <fullName evidence="3">Rho guanine nucleotide exchange factor</fullName>
    </recommendedName>
</protein>
<dbReference type="InterPro" id="IPR012674">
    <property type="entry name" value="Calycin"/>
</dbReference>
<accession>C4ZGG9</accession>
<reference evidence="1 2" key="1">
    <citation type="journal article" date="2009" name="Proc. Natl. Acad. Sci. U.S.A.">
        <title>Characterizing a model human gut microbiota composed of members of its two dominant bacterial phyla.</title>
        <authorList>
            <person name="Mahowald M.A."/>
            <person name="Rey F.E."/>
            <person name="Seedorf H."/>
            <person name="Turnbaugh P.J."/>
            <person name="Fulton R.S."/>
            <person name="Wollam A."/>
            <person name="Shah N."/>
            <person name="Wang C."/>
            <person name="Magrini V."/>
            <person name="Wilson R.K."/>
            <person name="Cantarel B.L."/>
            <person name="Coutinho P.M."/>
            <person name="Henrissat B."/>
            <person name="Crock L.W."/>
            <person name="Russell A."/>
            <person name="Verberkmoes N.C."/>
            <person name="Hettich R.L."/>
            <person name="Gordon J.I."/>
        </authorList>
    </citation>
    <scope>NUCLEOTIDE SEQUENCE [LARGE SCALE GENOMIC DNA]</scope>
    <source>
        <strain evidence="2">ATCC 33656 / DSM 3377 / JCM 17463 / KCTC 5835 / LMG 30912 / VPI 0990</strain>
    </source>
</reference>
<dbReference type="SUPFAM" id="SSF50814">
    <property type="entry name" value="Lipocalins"/>
    <property type="match status" value="1"/>
</dbReference>
<dbReference type="Gene3D" id="2.40.128.20">
    <property type="match status" value="1"/>
</dbReference>
<proteinExistence type="predicted"/>
<evidence type="ECO:0000313" key="2">
    <source>
        <dbReference type="Proteomes" id="UP000001477"/>
    </source>
</evidence>
<dbReference type="Pfam" id="PF09148">
    <property type="entry name" value="DUF1934"/>
    <property type="match status" value="1"/>
</dbReference>
<dbReference type="AlphaFoldDB" id="C4ZGG9"/>
<organism evidence="1 2">
    <name type="scientific">Agathobacter rectalis (strain ATCC 33656 / DSM 3377 / JCM 17463 / KCTC 5835 / VPI 0990)</name>
    <name type="common">Eubacterium rectale</name>
    <dbReference type="NCBI Taxonomy" id="515619"/>
    <lineage>
        <taxon>Bacteria</taxon>
        <taxon>Bacillati</taxon>
        <taxon>Bacillota</taxon>
        <taxon>Clostridia</taxon>
        <taxon>Lachnospirales</taxon>
        <taxon>Lachnospiraceae</taxon>
        <taxon>Agathobacter</taxon>
    </lineage>
</organism>
<evidence type="ECO:0008006" key="3">
    <source>
        <dbReference type="Google" id="ProtNLM"/>
    </source>
</evidence>
<dbReference type="PaxDb" id="515619-EUBREC_1004"/>
<dbReference type="Proteomes" id="UP000001477">
    <property type="component" value="Chromosome"/>
</dbReference>
<dbReference type="EMBL" id="CP001107">
    <property type="protein sequence ID" value="ACR74766.1"/>
    <property type="molecule type" value="Genomic_DNA"/>
</dbReference>
<evidence type="ECO:0000313" key="1">
    <source>
        <dbReference type="EMBL" id="ACR74766.1"/>
    </source>
</evidence>
<sequence>MQEDKEKEMTKDVVVSLKGLQLAPDQQSDAVEVIAPGEYYIRNNKHYVLFEEIMEGETQTLKNMLKFNDNYLEFTRKGPMSVHMIFEKGKKNLTYYYTPFGSIQIGIDATSIEVKETEDEIRAEVKYALDVNYEFVGDCHINIAVKKKGAAVKIA</sequence>
<dbReference type="InterPro" id="IPR015231">
    <property type="entry name" value="DUF1934"/>
</dbReference>